<proteinExistence type="predicted"/>
<dbReference type="EMBL" id="BAAAVI010000024">
    <property type="protein sequence ID" value="GAA2875421.1"/>
    <property type="molecule type" value="Genomic_DNA"/>
</dbReference>
<protein>
    <submittedName>
        <fullName evidence="2">Uncharacterized protein</fullName>
    </submittedName>
</protein>
<reference evidence="2 3" key="1">
    <citation type="journal article" date="2019" name="Int. J. Syst. Evol. Microbiol.">
        <title>The Global Catalogue of Microorganisms (GCM) 10K type strain sequencing project: providing services to taxonomists for standard genome sequencing and annotation.</title>
        <authorList>
            <consortium name="The Broad Institute Genomics Platform"/>
            <consortium name="The Broad Institute Genome Sequencing Center for Infectious Disease"/>
            <person name="Wu L."/>
            <person name="Ma J."/>
        </authorList>
    </citation>
    <scope>NUCLEOTIDE SEQUENCE [LARGE SCALE GENOMIC DNA]</scope>
    <source>
        <strain evidence="2 3">JCM 6242</strain>
    </source>
</reference>
<feature type="region of interest" description="Disordered" evidence="1">
    <location>
        <begin position="58"/>
        <end position="117"/>
    </location>
</feature>
<name>A0ABN3VYW2_9ACTN</name>
<feature type="compositionally biased region" description="Basic and acidic residues" evidence="1">
    <location>
        <begin position="85"/>
        <end position="99"/>
    </location>
</feature>
<sequence length="230" mass="24813">MDTAGGWPARFGPGRPPILPPRITRRVSTTPGFAPEAHRRIQAAERLRAGDRREDHDLVVTARYGGPAERTEDRKTWKAIPEQAGMREVRVRDAPRRAGSEPPGRSGGPGPHEGDHDRTLCTCARIAHARHRRAAGLGAVGRVLGPRGAPAAMRAATTNPLEIGKALPRIREEGLSPAEARGSEPGWAVSPDRISSSDPGRSDRFNLHRTASPVKVGRLCTVRHSNSSCD</sequence>
<gene>
    <name evidence="2" type="ORF">GCM10010517_36330</name>
</gene>
<evidence type="ECO:0000313" key="2">
    <source>
        <dbReference type="EMBL" id="GAA2875421.1"/>
    </source>
</evidence>
<accession>A0ABN3VYW2</accession>
<keyword evidence="3" id="KW-1185">Reference proteome</keyword>
<feature type="region of interest" description="Disordered" evidence="1">
    <location>
        <begin position="175"/>
        <end position="209"/>
    </location>
</feature>
<feature type="region of interest" description="Disordered" evidence="1">
    <location>
        <begin position="1"/>
        <end position="34"/>
    </location>
</feature>
<comment type="caution">
    <text evidence="2">The sequence shown here is derived from an EMBL/GenBank/DDBJ whole genome shotgun (WGS) entry which is preliminary data.</text>
</comment>
<evidence type="ECO:0000313" key="3">
    <source>
        <dbReference type="Proteomes" id="UP001500831"/>
    </source>
</evidence>
<evidence type="ECO:0000256" key="1">
    <source>
        <dbReference type="SAM" id="MobiDB-lite"/>
    </source>
</evidence>
<dbReference type="Proteomes" id="UP001500831">
    <property type="component" value="Unassembled WGS sequence"/>
</dbReference>
<organism evidence="2 3">
    <name type="scientific">Streptosporangium fragile</name>
    <dbReference type="NCBI Taxonomy" id="46186"/>
    <lineage>
        <taxon>Bacteria</taxon>
        <taxon>Bacillati</taxon>
        <taxon>Actinomycetota</taxon>
        <taxon>Actinomycetes</taxon>
        <taxon>Streptosporangiales</taxon>
        <taxon>Streptosporangiaceae</taxon>
        <taxon>Streptosporangium</taxon>
    </lineage>
</organism>